<proteinExistence type="predicted"/>
<dbReference type="InterPro" id="IPR001810">
    <property type="entry name" value="F-box_dom"/>
</dbReference>
<dbReference type="InterPro" id="IPR015915">
    <property type="entry name" value="Kelch-typ_b-propeller"/>
</dbReference>
<dbReference type="CDD" id="cd22152">
    <property type="entry name" value="F-box_AtAFR-like"/>
    <property type="match status" value="1"/>
</dbReference>
<dbReference type="SUPFAM" id="SSF81383">
    <property type="entry name" value="F-box domain"/>
    <property type="match status" value="1"/>
</dbReference>
<dbReference type="SMART" id="SM00256">
    <property type="entry name" value="FBOX"/>
    <property type="match status" value="1"/>
</dbReference>
<dbReference type="PANTHER" id="PTHR24414">
    <property type="entry name" value="F-BOX/KELCH-REPEAT PROTEIN SKIP4"/>
    <property type="match status" value="1"/>
</dbReference>
<dbReference type="InterPro" id="IPR050354">
    <property type="entry name" value="F-box/kelch-repeat_ARATH"/>
</dbReference>
<dbReference type="Pfam" id="PF00646">
    <property type="entry name" value="F-box"/>
    <property type="match status" value="1"/>
</dbReference>
<name>A0ABM0URA6_CAMSA</name>
<accession>A0ABM0URA6</accession>
<keyword evidence="2" id="KW-1185">Reference proteome</keyword>
<sequence length="370" mass="42759">MISQEDVPHSANQSPSFSSLPHEIVVSCLAHVSGSYYPILCLVSKQFRSIILSDELYKARSQLGTKETRLFVLLKLPTRSDPCWFTLWIKPNQTLTNNSPRIKKKPTGNLLVPLPSSYNYQAPIPCMTVGSETYIIGGYDAPSSSVWVYRNRSLHTLRKAPSMSMARNNAVVAGIYPKIYVMGGCASDESMNWAEVFDIKTQTWEPLPDPGPEARGHWVRKIQIHQKKIYLCSEKKYYIYDTQEGRWDVEDKVLLNYSVCLIDKVRYIYHNKKCWWLDTKSKYWRMIRGVDFLNKFGETDRVEIVNFAGKLVMVWDRFTLSKRNKKIWFAMIALEKCRGGDEVWGKIEWVDDVLMVPLSYTFLDCMAVSI</sequence>
<organism evidence="2 3">
    <name type="scientific">Camelina sativa</name>
    <name type="common">False flax</name>
    <name type="synonym">Myagrum sativum</name>
    <dbReference type="NCBI Taxonomy" id="90675"/>
    <lineage>
        <taxon>Eukaryota</taxon>
        <taxon>Viridiplantae</taxon>
        <taxon>Streptophyta</taxon>
        <taxon>Embryophyta</taxon>
        <taxon>Tracheophyta</taxon>
        <taxon>Spermatophyta</taxon>
        <taxon>Magnoliopsida</taxon>
        <taxon>eudicotyledons</taxon>
        <taxon>Gunneridae</taxon>
        <taxon>Pentapetalae</taxon>
        <taxon>rosids</taxon>
        <taxon>malvids</taxon>
        <taxon>Brassicales</taxon>
        <taxon>Brassicaceae</taxon>
        <taxon>Camelineae</taxon>
        <taxon>Camelina</taxon>
    </lineage>
</organism>
<reference evidence="2" key="1">
    <citation type="journal article" date="2014" name="Nat. Commun.">
        <title>The emerging biofuel crop Camelina sativa retains a highly undifferentiated hexaploid genome structure.</title>
        <authorList>
            <person name="Kagale S."/>
            <person name="Koh C."/>
            <person name="Nixon J."/>
            <person name="Bollina V."/>
            <person name="Clarke W.E."/>
            <person name="Tuteja R."/>
            <person name="Spillane C."/>
            <person name="Robinson S.J."/>
            <person name="Links M.G."/>
            <person name="Clarke C."/>
            <person name="Higgins E.E."/>
            <person name="Huebert T."/>
            <person name="Sharpe A.G."/>
            <person name="Parkin I.A."/>
        </authorList>
    </citation>
    <scope>NUCLEOTIDE SEQUENCE [LARGE SCALE GENOMIC DNA]</scope>
    <source>
        <strain evidence="2">cv. DH55</strain>
    </source>
</reference>
<evidence type="ECO:0000259" key="1">
    <source>
        <dbReference type="PROSITE" id="PS50181"/>
    </source>
</evidence>
<dbReference type="InterPro" id="IPR057499">
    <property type="entry name" value="Kelch_FKB95"/>
</dbReference>
<protein>
    <submittedName>
        <fullName evidence="3">F-box/kelch-repeat protein At4g39760</fullName>
    </submittedName>
</protein>
<dbReference type="Proteomes" id="UP000694864">
    <property type="component" value="Chromosome 11"/>
</dbReference>
<dbReference type="PROSITE" id="PS50181">
    <property type="entry name" value="FBOX"/>
    <property type="match status" value="1"/>
</dbReference>
<evidence type="ECO:0000313" key="3">
    <source>
        <dbReference type="RefSeq" id="XP_010444904.1"/>
    </source>
</evidence>
<dbReference type="RefSeq" id="XP_010444904.1">
    <property type="nucleotide sequence ID" value="XM_010446602.1"/>
</dbReference>
<dbReference type="PANTHER" id="PTHR24414:SF185">
    <property type="entry name" value="F-BOX DOMAIN-CONTAINING PROTEIN"/>
    <property type="match status" value="1"/>
</dbReference>
<dbReference type="InterPro" id="IPR036047">
    <property type="entry name" value="F-box-like_dom_sf"/>
</dbReference>
<dbReference type="GeneID" id="104727500"/>
<dbReference type="Pfam" id="PF25210">
    <property type="entry name" value="Kelch_FKB95"/>
    <property type="match status" value="1"/>
</dbReference>
<gene>
    <name evidence="3" type="primary">LOC104727500</name>
</gene>
<evidence type="ECO:0000313" key="2">
    <source>
        <dbReference type="Proteomes" id="UP000694864"/>
    </source>
</evidence>
<dbReference type="Gene3D" id="2.120.10.80">
    <property type="entry name" value="Kelch-type beta propeller"/>
    <property type="match status" value="1"/>
</dbReference>
<feature type="domain" description="F-box" evidence="1">
    <location>
        <begin position="14"/>
        <end position="60"/>
    </location>
</feature>
<dbReference type="SUPFAM" id="SSF117281">
    <property type="entry name" value="Kelch motif"/>
    <property type="match status" value="1"/>
</dbReference>
<reference evidence="3" key="2">
    <citation type="submission" date="2025-08" db="UniProtKB">
        <authorList>
            <consortium name="RefSeq"/>
        </authorList>
    </citation>
    <scope>IDENTIFICATION</scope>
    <source>
        <tissue evidence="3">Leaf</tissue>
    </source>
</reference>